<feature type="domain" description="Partial AB-hydrolase lipase" evidence="1">
    <location>
        <begin position="2"/>
        <end position="57"/>
    </location>
</feature>
<dbReference type="AlphaFoldDB" id="A0AAV5VPC8"/>
<evidence type="ECO:0000313" key="2">
    <source>
        <dbReference type="EMBL" id="GMT21379.1"/>
    </source>
</evidence>
<protein>
    <recommendedName>
        <fullName evidence="1">Partial AB-hydrolase lipase domain-containing protein</fullName>
    </recommendedName>
</protein>
<evidence type="ECO:0000259" key="1">
    <source>
        <dbReference type="Pfam" id="PF04083"/>
    </source>
</evidence>
<dbReference type="Proteomes" id="UP001432322">
    <property type="component" value="Unassembled WGS sequence"/>
</dbReference>
<comment type="caution">
    <text evidence="2">The sequence shown here is derived from an EMBL/GenBank/DDBJ whole genome shotgun (WGS) entry which is preliminary data.</text>
</comment>
<proteinExistence type="predicted"/>
<reference evidence="2" key="1">
    <citation type="submission" date="2023-10" db="EMBL/GenBank/DDBJ databases">
        <title>Genome assembly of Pristionchus species.</title>
        <authorList>
            <person name="Yoshida K."/>
            <person name="Sommer R.J."/>
        </authorList>
    </citation>
    <scope>NUCLEOTIDE SEQUENCE</scope>
    <source>
        <strain evidence="2">RS5133</strain>
    </source>
</reference>
<keyword evidence="3" id="KW-1185">Reference proteome</keyword>
<sequence>MQIIRYHGYPAEEHHTVTQDGYILTLHRIPHGKTGIIARPAILLQHGLLSSSFDFLSLLPEKSLSYFLADSGYDVWIGNNRGNLYSNSHVKYSWFDERFWNFTFDEMARFDTHALVDYILNTTTNQTGIYVVGHSQA</sequence>
<name>A0AAV5VPC8_9BILA</name>
<feature type="non-terminal residue" evidence="2">
    <location>
        <position position="137"/>
    </location>
</feature>
<gene>
    <name evidence="2" type="ORF">PFISCL1PPCAC_12676</name>
</gene>
<organism evidence="2 3">
    <name type="scientific">Pristionchus fissidentatus</name>
    <dbReference type="NCBI Taxonomy" id="1538716"/>
    <lineage>
        <taxon>Eukaryota</taxon>
        <taxon>Metazoa</taxon>
        <taxon>Ecdysozoa</taxon>
        <taxon>Nematoda</taxon>
        <taxon>Chromadorea</taxon>
        <taxon>Rhabditida</taxon>
        <taxon>Rhabditina</taxon>
        <taxon>Diplogasteromorpha</taxon>
        <taxon>Diplogasteroidea</taxon>
        <taxon>Neodiplogasteridae</taxon>
        <taxon>Pristionchus</taxon>
    </lineage>
</organism>
<dbReference type="Gene3D" id="3.40.50.1820">
    <property type="entry name" value="alpha/beta hydrolase"/>
    <property type="match status" value="1"/>
</dbReference>
<accession>A0AAV5VPC8</accession>
<dbReference type="Pfam" id="PF04083">
    <property type="entry name" value="Abhydro_lipase"/>
    <property type="match status" value="1"/>
</dbReference>
<dbReference type="EMBL" id="BTSY01000004">
    <property type="protein sequence ID" value="GMT21379.1"/>
    <property type="molecule type" value="Genomic_DNA"/>
</dbReference>
<dbReference type="GO" id="GO:0006629">
    <property type="term" value="P:lipid metabolic process"/>
    <property type="evidence" value="ECO:0007669"/>
    <property type="project" value="InterPro"/>
</dbReference>
<evidence type="ECO:0000313" key="3">
    <source>
        <dbReference type="Proteomes" id="UP001432322"/>
    </source>
</evidence>
<dbReference type="InterPro" id="IPR029058">
    <property type="entry name" value="AB_hydrolase_fold"/>
</dbReference>
<dbReference type="PANTHER" id="PTHR11005">
    <property type="entry name" value="LYSOSOMAL ACID LIPASE-RELATED"/>
    <property type="match status" value="1"/>
</dbReference>
<dbReference type="SUPFAM" id="SSF53474">
    <property type="entry name" value="alpha/beta-Hydrolases"/>
    <property type="match status" value="1"/>
</dbReference>
<dbReference type="InterPro" id="IPR006693">
    <property type="entry name" value="AB_hydrolase_lipase"/>
</dbReference>